<feature type="domain" description="Resolvase/invertase-type recombinase catalytic" evidence="6">
    <location>
        <begin position="5"/>
        <end position="145"/>
    </location>
</feature>
<dbReference type="PROSITE" id="PS51736">
    <property type="entry name" value="RECOMBINASES_3"/>
    <property type="match status" value="1"/>
</dbReference>
<dbReference type="PANTHER" id="PTHR30461">
    <property type="entry name" value="DNA-INVERTASE FROM LAMBDOID PROPHAGE"/>
    <property type="match status" value="1"/>
</dbReference>
<organism evidence="7 8">
    <name type="scientific">Aurantimonas manganoxydans (strain ATCC BAA-1229 / DSM 21871 / SI85-9A1)</name>
    <dbReference type="NCBI Taxonomy" id="287752"/>
    <lineage>
        <taxon>Bacteria</taxon>
        <taxon>Pseudomonadati</taxon>
        <taxon>Pseudomonadota</taxon>
        <taxon>Alphaproteobacteria</taxon>
        <taxon>Hyphomicrobiales</taxon>
        <taxon>Aurantimonadaceae</taxon>
        <taxon>Aurantimonas</taxon>
    </lineage>
</organism>
<keyword evidence="2" id="KW-0238">DNA-binding</keyword>
<dbReference type="GO" id="GO:0003677">
    <property type="term" value="F:DNA binding"/>
    <property type="evidence" value="ECO:0007669"/>
    <property type="project" value="UniProtKB-KW"/>
</dbReference>
<evidence type="ECO:0000256" key="3">
    <source>
        <dbReference type="ARBA" id="ARBA00023172"/>
    </source>
</evidence>
<dbReference type="CDD" id="cd00338">
    <property type="entry name" value="Ser_Recombinase"/>
    <property type="match status" value="1"/>
</dbReference>
<evidence type="ECO:0000313" key="8">
    <source>
        <dbReference type="Proteomes" id="UP000000321"/>
    </source>
</evidence>
<evidence type="ECO:0000256" key="1">
    <source>
        <dbReference type="ARBA" id="ARBA00022908"/>
    </source>
</evidence>
<name>Q1YJR6_AURMS</name>
<dbReference type="PROSITE" id="PS00397">
    <property type="entry name" value="RECOMBINASES_1"/>
    <property type="match status" value="1"/>
</dbReference>
<keyword evidence="8" id="KW-1185">Reference proteome</keyword>
<sequence length="246" mass="26224">MANGRFVSYLRVSTQRQGKSGLGIEAQRAAVASYLNGGDWKLISEFVETESGRRDDRPALAEALALCKAHRATLVVAKVDRLARSQGFLSRLLDAGVDVRFCDLPQLEGPTGRFMLQQMMAVAELEAGLISARTKAALQAAKERGQKLGGFRGRAGTADDTARARAVRSAKAQDHAAALAPIVARLDPEGSASLRTVAAALEAEGVPTPSGRGRWTAAAVSRVRDGIRKERELQERRSAAMAGVFA</sequence>
<dbReference type="InterPro" id="IPR006119">
    <property type="entry name" value="Resolv_N"/>
</dbReference>
<keyword evidence="1" id="KW-0229">DNA integration</keyword>
<dbReference type="Gene3D" id="3.40.50.1390">
    <property type="entry name" value="Resolvase, N-terminal catalytic domain"/>
    <property type="match status" value="1"/>
</dbReference>
<comment type="caution">
    <text evidence="7">The sequence shown here is derived from an EMBL/GenBank/DDBJ whole genome shotgun (WGS) entry which is preliminary data.</text>
</comment>
<dbReference type="GO" id="GO:0000150">
    <property type="term" value="F:DNA strand exchange activity"/>
    <property type="evidence" value="ECO:0007669"/>
    <property type="project" value="InterPro"/>
</dbReference>
<dbReference type="Pfam" id="PF00239">
    <property type="entry name" value="Resolvase"/>
    <property type="match status" value="1"/>
</dbReference>
<evidence type="ECO:0000256" key="5">
    <source>
        <dbReference type="PROSITE-ProRule" id="PRU10137"/>
    </source>
</evidence>
<dbReference type="BioCyc" id="AURANTIMONAS:SI859A1_00932-MONOMER"/>
<dbReference type="InterPro" id="IPR006118">
    <property type="entry name" value="Recombinase_CS"/>
</dbReference>
<dbReference type="RefSeq" id="WP_009208797.1">
    <property type="nucleotide sequence ID" value="NZ_BBWP01000036.1"/>
</dbReference>
<dbReference type="EMBL" id="AAPJ01000002">
    <property type="protein sequence ID" value="EAS50807.1"/>
    <property type="molecule type" value="Genomic_DNA"/>
</dbReference>
<proteinExistence type="predicted"/>
<dbReference type="OrthoDB" id="2290206at2"/>
<dbReference type="PANTHER" id="PTHR30461:SF2">
    <property type="entry name" value="SERINE RECOMBINASE PINE-RELATED"/>
    <property type="match status" value="1"/>
</dbReference>
<gene>
    <name evidence="7" type="ORF">SI859A1_00932</name>
</gene>
<protein>
    <submittedName>
        <fullName evidence="7">Putative resolvase</fullName>
    </submittedName>
</protein>
<evidence type="ECO:0000256" key="2">
    <source>
        <dbReference type="ARBA" id="ARBA00023125"/>
    </source>
</evidence>
<evidence type="ECO:0000256" key="4">
    <source>
        <dbReference type="PIRSR" id="PIRSR606118-50"/>
    </source>
</evidence>
<keyword evidence="3" id="KW-0233">DNA recombination</keyword>
<dbReference type="InterPro" id="IPR050639">
    <property type="entry name" value="SSR_resolvase"/>
</dbReference>
<feature type="active site" description="O-(5'-phospho-DNA)-serine intermediate" evidence="4 5">
    <location>
        <position position="13"/>
    </location>
</feature>
<dbReference type="AlphaFoldDB" id="Q1YJR6"/>
<dbReference type="GO" id="GO:0015074">
    <property type="term" value="P:DNA integration"/>
    <property type="evidence" value="ECO:0007669"/>
    <property type="project" value="UniProtKB-KW"/>
</dbReference>
<accession>Q1YJR6</accession>
<dbReference type="SMART" id="SM00857">
    <property type="entry name" value="Resolvase"/>
    <property type="match status" value="1"/>
</dbReference>
<evidence type="ECO:0000313" key="7">
    <source>
        <dbReference type="EMBL" id="EAS50807.1"/>
    </source>
</evidence>
<dbReference type="Proteomes" id="UP000000321">
    <property type="component" value="Unassembled WGS sequence"/>
</dbReference>
<reference evidence="7 8" key="1">
    <citation type="journal article" date="2008" name="Appl. Environ. Microbiol.">
        <title>Genomic insights into Mn(II) oxidation by the marine alphaproteobacterium Aurantimonas sp. strain SI85-9A1.</title>
        <authorList>
            <person name="Dick G.J."/>
            <person name="Podell S."/>
            <person name="Johnson H.A."/>
            <person name="Rivera-Espinoza Y."/>
            <person name="Bernier-Latmani R."/>
            <person name="McCarthy J.K."/>
            <person name="Torpey J.W."/>
            <person name="Clement B.G."/>
            <person name="Gaasterland T."/>
            <person name="Tebo B.M."/>
        </authorList>
    </citation>
    <scope>NUCLEOTIDE SEQUENCE [LARGE SCALE GENOMIC DNA]</scope>
    <source>
        <strain evidence="7 8">SI85-9A1</strain>
    </source>
</reference>
<dbReference type="InterPro" id="IPR036162">
    <property type="entry name" value="Resolvase-like_N_sf"/>
</dbReference>
<dbReference type="HOGENOM" id="CLU_010686_0_1_5"/>
<dbReference type="SUPFAM" id="SSF53041">
    <property type="entry name" value="Resolvase-like"/>
    <property type="match status" value="1"/>
</dbReference>
<evidence type="ECO:0000259" key="6">
    <source>
        <dbReference type="PROSITE" id="PS51736"/>
    </source>
</evidence>